<evidence type="ECO:0000313" key="10">
    <source>
        <dbReference type="Proteomes" id="UP000591131"/>
    </source>
</evidence>
<keyword evidence="5 7" id="KW-0443">Lipid metabolism</keyword>
<proteinExistence type="inferred from homology"/>
<keyword evidence="6" id="KW-0325">Glycoprotein</keyword>
<keyword evidence="2 7" id="KW-0732">Signal</keyword>
<keyword evidence="10" id="KW-1185">Reference proteome</keyword>
<keyword evidence="3 7" id="KW-0378">Hydrolase</keyword>
<evidence type="ECO:0000256" key="2">
    <source>
        <dbReference type="ARBA" id="ARBA00022729"/>
    </source>
</evidence>
<comment type="function">
    <text evidence="7">Putative phospholipase.</text>
</comment>
<comment type="caution">
    <text evidence="9">The sequence shown here is derived from an EMBL/GenBank/DDBJ whole genome shotgun (WGS) entry which is preliminary data.</text>
</comment>
<name>A0A7J6MST6_PERCH</name>
<evidence type="ECO:0000256" key="7">
    <source>
        <dbReference type="RuleBase" id="RU364138"/>
    </source>
</evidence>
<dbReference type="AlphaFoldDB" id="A0A7J6MST6"/>
<keyword evidence="4 7" id="KW-0442">Lipid degradation</keyword>
<dbReference type="EC" id="3.1.1.-" evidence="7"/>
<protein>
    <recommendedName>
        <fullName evidence="7">Phospholipase B-like</fullName>
        <ecNumber evidence="7">3.1.1.-</ecNumber>
    </recommendedName>
</protein>
<organism evidence="9 10">
    <name type="scientific">Perkinsus chesapeaki</name>
    <name type="common">Clam parasite</name>
    <name type="synonym">Perkinsus andrewsi</name>
    <dbReference type="NCBI Taxonomy" id="330153"/>
    <lineage>
        <taxon>Eukaryota</taxon>
        <taxon>Sar</taxon>
        <taxon>Alveolata</taxon>
        <taxon>Perkinsozoa</taxon>
        <taxon>Perkinsea</taxon>
        <taxon>Perkinsida</taxon>
        <taxon>Perkinsidae</taxon>
        <taxon>Perkinsus</taxon>
    </lineage>
</organism>
<reference evidence="9 10" key="1">
    <citation type="submission" date="2020-04" db="EMBL/GenBank/DDBJ databases">
        <title>Perkinsus chesapeaki whole genome sequence.</title>
        <authorList>
            <person name="Bogema D.R."/>
        </authorList>
    </citation>
    <scope>NUCLEOTIDE SEQUENCE [LARGE SCALE GENOMIC DNA]</scope>
    <source>
        <strain evidence="9">ATCC PRA-425</strain>
    </source>
</reference>
<feature type="chain" id="PRO_5029938046" description="Phospholipase B-like" evidence="7">
    <location>
        <begin position="19"/>
        <end position="611"/>
    </location>
</feature>
<evidence type="ECO:0000256" key="4">
    <source>
        <dbReference type="ARBA" id="ARBA00022963"/>
    </source>
</evidence>
<dbReference type="GO" id="GO:0009395">
    <property type="term" value="P:phospholipid catabolic process"/>
    <property type="evidence" value="ECO:0007669"/>
    <property type="project" value="TreeGrafter"/>
</dbReference>
<evidence type="ECO:0000313" key="9">
    <source>
        <dbReference type="EMBL" id="KAF4674655.1"/>
    </source>
</evidence>
<evidence type="ECO:0000256" key="1">
    <source>
        <dbReference type="ARBA" id="ARBA00007835"/>
    </source>
</evidence>
<sequence length="611" mass="67642">MAGFALSLLASTVLGATASVNMNEVISTGGGFGSLDSNKSVQEAIVTLKDGVFDVKEMPRDTPLAVASGLYTDTLFELGWDQLQLDAGSDYYSEKDRMYAMGMLESYFIHDRIYQFWENFDHNDLEGSPAGVKQWFKDQWEYVKIMTQTSNETFWQNMALIEAQTEGYIDGYQKFHSEGQDIDPLDMYILQSWGDLGDVQEGFRAAAEEPAEDLATAPDADADFEAGPGTLSHGSCTTVIRLMDNGEIALAHNTWRSYEGFIRVFKRNTYPNGLTVTMSSTPGLLHSKDDFYVQENGNLIAAETTNSMYDQKVAATLANDPDARHVCLSWQRVMSSIIFSTTAPEFVDSFVEQANSGTYNNQWMVVDVNRHHQGATDEVAMIVEQSIGYSHKGDVSSVLLDRGYWKSYNIPYFPDVYEQMGYNDSDKQSSYHQCARSEISNRDGPHLANLEDVMSFSRYNEYLTDPISEGCARLSIASRYDLSNQAKCGAGAGPQAFGAIDAKVVASDDLTTVHAISGPTNDPENGIPVFQWSTSPVNDMIKHVGMPDRYDFPWVRFNGESWSLKSLDDSACDHADHVRITPKESTTTLPATTTTPTTTTTSSSSSFRGSN</sequence>
<dbReference type="EMBL" id="JAAPAO010000059">
    <property type="protein sequence ID" value="KAF4674655.1"/>
    <property type="molecule type" value="Genomic_DNA"/>
</dbReference>
<dbReference type="Pfam" id="PF04916">
    <property type="entry name" value="Phospholip_B"/>
    <property type="match status" value="1"/>
</dbReference>
<feature type="signal peptide" evidence="7">
    <location>
        <begin position="1"/>
        <end position="18"/>
    </location>
</feature>
<accession>A0A7J6MST6</accession>
<dbReference type="InterPro" id="IPR007000">
    <property type="entry name" value="PLipase_B-like"/>
</dbReference>
<dbReference type="Gene3D" id="3.60.60.30">
    <property type="match status" value="1"/>
</dbReference>
<dbReference type="PANTHER" id="PTHR12370:SF25">
    <property type="entry name" value="PHOSPHOLIPASE B-LIKE PROTEIN G"/>
    <property type="match status" value="1"/>
</dbReference>
<evidence type="ECO:0000256" key="6">
    <source>
        <dbReference type="ARBA" id="ARBA00023180"/>
    </source>
</evidence>
<dbReference type="OrthoDB" id="419508at2759"/>
<evidence type="ECO:0000256" key="8">
    <source>
        <dbReference type="SAM" id="MobiDB-lite"/>
    </source>
</evidence>
<dbReference type="GO" id="GO:0004620">
    <property type="term" value="F:phospholipase activity"/>
    <property type="evidence" value="ECO:0007669"/>
    <property type="project" value="InterPro"/>
</dbReference>
<evidence type="ECO:0000256" key="3">
    <source>
        <dbReference type="ARBA" id="ARBA00022801"/>
    </source>
</evidence>
<comment type="similarity">
    <text evidence="1 7">Belongs to the phospholipase B-like family.</text>
</comment>
<feature type="compositionally biased region" description="Low complexity" evidence="8">
    <location>
        <begin position="585"/>
        <end position="611"/>
    </location>
</feature>
<feature type="region of interest" description="Disordered" evidence="8">
    <location>
        <begin position="581"/>
        <end position="611"/>
    </location>
</feature>
<dbReference type="GO" id="GO:0005576">
    <property type="term" value="C:extracellular region"/>
    <property type="evidence" value="ECO:0007669"/>
    <property type="project" value="TreeGrafter"/>
</dbReference>
<dbReference type="PANTHER" id="PTHR12370">
    <property type="entry name" value="PHOSPHOLIPASE B-RELATED"/>
    <property type="match status" value="1"/>
</dbReference>
<dbReference type="Proteomes" id="UP000591131">
    <property type="component" value="Unassembled WGS sequence"/>
</dbReference>
<gene>
    <name evidence="9" type="ORF">FOL47_008855</name>
</gene>
<evidence type="ECO:0000256" key="5">
    <source>
        <dbReference type="ARBA" id="ARBA00023098"/>
    </source>
</evidence>